<evidence type="ECO:0000256" key="1">
    <source>
        <dbReference type="ARBA" id="ARBA00022741"/>
    </source>
</evidence>
<dbReference type="CDD" id="cd18808">
    <property type="entry name" value="SF1_C_Upf1"/>
    <property type="match status" value="1"/>
</dbReference>
<dbReference type="InterPro" id="IPR050534">
    <property type="entry name" value="Coronavir_polyprotein_1ab"/>
</dbReference>
<keyword evidence="3" id="KW-0347">Helicase</keyword>
<dbReference type="InterPro" id="IPR027417">
    <property type="entry name" value="P-loop_NTPase"/>
</dbReference>
<reference evidence="7 8" key="1">
    <citation type="submission" date="2011-09" db="EMBL/GenBank/DDBJ databases">
        <title>The draft genome of Methylobacterium extorquens DSM 13060.</title>
        <authorList>
            <consortium name="US DOE Joint Genome Institute (JGI-PGF)"/>
            <person name="Lucas S."/>
            <person name="Han J."/>
            <person name="Lapidus A."/>
            <person name="Cheng J.-F."/>
            <person name="Goodwin L."/>
            <person name="Pitluck S."/>
            <person name="Peters L."/>
            <person name="Land M.L."/>
            <person name="Hauser L."/>
            <person name="Koskimaki J."/>
            <person name="Halonen O."/>
            <person name="Pirttila A."/>
            <person name="Frank C."/>
            <person name="Woyke T.J."/>
        </authorList>
    </citation>
    <scope>NUCLEOTIDE SEQUENCE [LARGE SCALE GENOMIC DNA]</scope>
    <source>
        <strain evidence="7 8">DSM 13060</strain>
    </source>
</reference>
<feature type="region of interest" description="Disordered" evidence="5">
    <location>
        <begin position="319"/>
        <end position="339"/>
    </location>
</feature>
<dbReference type="GO" id="GO:0016787">
    <property type="term" value="F:hydrolase activity"/>
    <property type="evidence" value="ECO:0007669"/>
    <property type="project" value="UniProtKB-KW"/>
</dbReference>
<dbReference type="InterPro" id="IPR041679">
    <property type="entry name" value="DNA2/NAM7-like_C"/>
</dbReference>
<protein>
    <recommendedName>
        <fullName evidence="6">DNA2/NAM7 helicase-like C-terminal domain-containing protein</fullName>
    </recommendedName>
</protein>
<evidence type="ECO:0000256" key="4">
    <source>
        <dbReference type="ARBA" id="ARBA00022840"/>
    </source>
</evidence>
<dbReference type="Proteomes" id="UP000004382">
    <property type="component" value="Unassembled WGS sequence"/>
</dbReference>
<feature type="domain" description="DNA2/NAM7 helicase-like C-terminal" evidence="6">
    <location>
        <begin position="1204"/>
        <end position="1408"/>
    </location>
</feature>
<dbReference type="PANTHER" id="PTHR43788">
    <property type="entry name" value="DNA2/NAM7 HELICASE FAMILY MEMBER"/>
    <property type="match status" value="1"/>
</dbReference>
<accession>H1KQ81</accession>
<evidence type="ECO:0000313" key="8">
    <source>
        <dbReference type="Proteomes" id="UP000004382"/>
    </source>
</evidence>
<dbReference type="Gene3D" id="3.40.50.300">
    <property type="entry name" value="P-loop containing nucleotide triphosphate hydrolases"/>
    <property type="match status" value="2"/>
</dbReference>
<comment type="caution">
    <text evidence="7">The sequence shown here is derived from an EMBL/GenBank/DDBJ whole genome shotgun (WGS) entry which is preliminary data.</text>
</comment>
<dbReference type="InterPro" id="IPR047187">
    <property type="entry name" value="SF1_C_Upf1"/>
</dbReference>
<dbReference type="EMBL" id="AGJK01000192">
    <property type="protein sequence ID" value="EHP90328.1"/>
    <property type="molecule type" value="Genomic_DNA"/>
</dbReference>
<evidence type="ECO:0000256" key="3">
    <source>
        <dbReference type="ARBA" id="ARBA00022806"/>
    </source>
</evidence>
<dbReference type="SUPFAM" id="SSF52540">
    <property type="entry name" value="P-loop containing nucleoside triphosphate hydrolases"/>
    <property type="match status" value="1"/>
</dbReference>
<dbReference type="Pfam" id="PF13245">
    <property type="entry name" value="AAA_19"/>
    <property type="match status" value="1"/>
</dbReference>
<organism evidence="7 8">
    <name type="scientific">Methylorubrum extorquens DSM 13060</name>
    <dbReference type="NCBI Taxonomy" id="882800"/>
    <lineage>
        <taxon>Bacteria</taxon>
        <taxon>Pseudomonadati</taxon>
        <taxon>Pseudomonadota</taxon>
        <taxon>Alphaproteobacteria</taxon>
        <taxon>Hyphomicrobiales</taxon>
        <taxon>Methylobacteriaceae</taxon>
        <taxon>Methylorubrum</taxon>
    </lineage>
</organism>
<evidence type="ECO:0000259" key="6">
    <source>
        <dbReference type="Pfam" id="PF13087"/>
    </source>
</evidence>
<gene>
    <name evidence="7" type="ORF">MetexDRAFT_4794</name>
</gene>
<evidence type="ECO:0000256" key="2">
    <source>
        <dbReference type="ARBA" id="ARBA00022801"/>
    </source>
</evidence>
<dbReference type="Pfam" id="PF13087">
    <property type="entry name" value="AAA_12"/>
    <property type="match status" value="1"/>
</dbReference>
<evidence type="ECO:0000313" key="7">
    <source>
        <dbReference type="EMBL" id="EHP90328.1"/>
    </source>
</evidence>
<proteinExistence type="predicted"/>
<evidence type="ECO:0000256" key="5">
    <source>
        <dbReference type="SAM" id="MobiDB-lite"/>
    </source>
</evidence>
<keyword evidence="1" id="KW-0547">Nucleotide-binding</keyword>
<name>H1KQ81_METEX</name>
<keyword evidence="4" id="KW-0067">ATP-binding</keyword>
<dbReference type="GO" id="GO:0043139">
    <property type="term" value="F:5'-3' DNA helicase activity"/>
    <property type="evidence" value="ECO:0007669"/>
    <property type="project" value="TreeGrafter"/>
</dbReference>
<keyword evidence="2" id="KW-0378">Hydrolase</keyword>
<dbReference type="PANTHER" id="PTHR43788:SF8">
    <property type="entry name" value="DNA-BINDING PROTEIN SMUBP-2"/>
    <property type="match status" value="1"/>
</dbReference>
<dbReference type="PATRIC" id="fig|882800.3.peg.4696"/>
<sequence length="1473" mass="160469">MMRESKEPRLYRLGKKAISQYVQTGCRLRLRFEMHAGDVSRSHAGIPPKDGRNPGLLVSHGRAHERAAFKELYDVFPGRVFFGPEVVEADDERAFQKIALGDYLPTAEPGDFIVEGEFDVCAGFRRAHGLRDLETGEATAGGGRMTYSKVRPDILRVEACGAGERRAIRADGEIRTVPAEDARHGLRIVDVKLASEPGPAHFAELAYYAMTLDAWLAEAGLDDRFLVLADAGIWPGNHEGSALKALLDAASGGPLDQEAASDAWVSSLEILPAEVVTERVKRFLAVELREVVSETDWRALPWHVGRSCSGCDWLGFTWGRDDPDDPAPSPPGDAPETGREDYCWNRAAREGHLSRIPGMTAGACGKLARRGIRDLAAFAALPPDDPAYEEHQALKAGRAILRHRAEALAQGRTIGVPDRAGTSAVLPKWADARVAFSVDYDVASGLTFAFGYKLLILSGGVAAETREAVELVGSKSVAEERRVFAALMLRLQADLLDAERIILEGRERALGRAAKEKAKRQPPTVQFYIWDRNSFEHLSRLMGRHLEAVREPDAEGVTASPMSWIFPAAQLLKDARNISRNSPVTIVAEAVRLLAVDIPHHYSILEVAARYQMVGIVKLAKATRRFPVSNLFKDPLSDQVPSERGLEVWSGSRLVETMGRDAHAAKLRQTVAIKLDAMLSIVRRLTDDLDETLSSQAPTIRSIMHDQARLDGVSDDGQILRHHARLMKAAEALDVDLAMAMPPQEREARYRSMRLLRRLSAEEAAEFLVGAGVAPAPRIHVFEFRASSLEAKIKVGDFNLSLMPEDSLRLQHATLRMLKRDHPELSKRIKDDFVRDSRRIRENCPVTVLALDRIARLVAVEDDEGLPTLFHELGIWSLDFDGAAGPGGILDPISRDFFVAPRLEPALRSYGVPPLSVSRPLFARGVSNVALRRSARSGGSVPAERFVWDADRLAEEPSGRSGAEALAVLERIGRSLTPRQADAVSRAVGRRLSLLWGPPGTGKSRTAVSLLIALLAVSRGRKLRIAVTGPTWVAIENVAAELPEAFAKAGIGPVRHVRLASSRASAAGVHENLRDHILAPSGAKDDKATKDLLGVLQARSEHVVLSGTAEQLARLVKIASEDKEAPRAPLVDFMLVDEASQMDVAHAVVAFTALAEDACLTVVGDDLQMPPIHPVEPPEGGAHLVGSVYDFYRLYRSGHPGGGIGPTMLDVNYRSNAEIVDFFRNAGYGRDLRAAHPGLRIDLRPPATAESAPSRALEAILDPGEPLVAIVHEDVFSSQRNEAEADLVSAMVAALYGRLGSLERTGEILDEAAFFREGVGVVTPHRAQQAAILERLGARLPPEVDRESMTAAVDTVERFQGQQKAVMVASFGIGDADQIAAEEEFLFGLNRFNVIASRARAKLVVVMSRSLADHLPRDLAVLRGSRLLKGFVGRHLPSVAYARIPGLGRCEIRRAGPKPHPDFVHPAPAVAAE</sequence>
<dbReference type="GO" id="GO:0005524">
    <property type="term" value="F:ATP binding"/>
    <property type="evidence" value="ECO:0007669"/>
    <property type="project" value="UniProtKB-KW"/>
</dbReference>